<evidence type="ECO:0000313" key="1">
    <source>
        <dbReference type="EMBL" id="MWV46395.1"/>
    </source>
</evidence>
<sequence length="58" mass="6986">MKEKDYRELYISGILDLAEEHGLDYPRKTLEQMAEKDLIELRDALRMKHGNINFKRFC</sequence>
<organism evidence="1 2">
    <name type="scientific">Paenibacillus dendrobii</name>
    <dbReference type="NCBI Taxonomy" id="2691084"/>
    <lineage>
        <taxon>Bacteria</taxon>
        <taxon>Bacillati</taxon>
        <taxon>Bacillota</taxon>
        <taxon>Bacilli</taxon>
        <taxon>Bacillales</taxon>
        <taxon>Paenibacillaceae</taxon>
        <taxon>Paenibacillus</taxon>
    </lineage>
</organism>
<gene>
    <name evidence="1" type="ORF">GRF59_22585</name>
</gene>
<evidence type="ECO:0008006" key="3">
    <source>
        <dbReference type="Google" id="ProtNLM"/>
    </source>
</evidence>
<reference evidence="1 2" key="1">
    <citation type="submission" date="2019-12" db="EMBL/GenBank/DDBJ databases">
        <title>Paenibacillus sp. nov., an endophytic bacterium isolated from the stem of Dendrobium.</title>
        <authorList>
            <person name="Zhao R."/>
        </authorList>
    </citation>
    <scope>NUCLEOTIDE SEQUENCE [LARGE SCALE GENOMIC DNA]</scope>
    <source>
        <strain evidence="1 2">HJL G12</strain>
    </source>
</reference>
<dbReference type="Proteomes" id="UP000460318">
    <property type="component" value="Unassembled WGS sequence"/>
</dbReference>
<accession>A0A7X3IPB1</accession>
<proteinExistence type="predicted"/>
<dbReference type="EMBL" id="WUBI01000004">
    <property type="protein sequence ID" value="MWV46395.1"/>
    <property type="molecule type" value="Genomic_DNA"/>
</dbReference>
<keyword evidence="2" id="KW-1185">Reference proteome</keyword>
<dbReference type="AlphaFoldDB" id="A0A7X3IPB1"/>
<protein>
    <recommendedName>
        <fullName evidence="3">Fur-regulated basic protein FbpA</fullName>
    </recommendedName>
</protein>
<evidence type="ECO:0000313" key="2">
    <source>
        <dbReference type="Proteomes" id="UP000460318"/>
    </source>
</evidence>
<comment type="caution">
    <text evidence="1">The sequence shown here is derived from an EMBL/GenBank/DDBJ whole genome shotgun (WGS) entry which is preliminary data.</text>
</comment>
<name>A0A7X3IPB1_9BACL</name>